<organism evidence="2 3">
    <name type="scientific">Candidatus Staskawiczbacteria bacterium RIFCSPHIGHO2_01_FULL_36_16</name>
    <dbReference type="NCBI Taxonomy" id="1802200"/>
    <lineage>
        <taxon>Bacteria</taxon>
        <taxon>Candidatus Staskawicziibacteriota</taxon>
    </lineage>
</organism>
<evidence type="ECO:0000256" key="1">
    <source>
        <dbReference type="SAM" id="MobiDB-lite"/>
    </source>
</evidence>
<comment type="caution">
    <text evidence="2">The sequence shown here is derived from an EMBL/GenBank/DDBJ whole genome shotgun (WGS) entry which is preliminary data.</text>
</comment>
<dbReference type="Proteomes" id="UP000177190">
    <property type="component" value="Unassembled WGS sequence"/>
</dbReference>
<feature type="compositionally biased region" description="Basic residues" evidence="1">
    <location>
        <begin position="91"/>
        <end position="107"/>
    </location>
</feature>
<accession>A0A1G2HQH8</accession>
<dbReference type="EMBL" id="MHOM01000020">
    <property type="protein sequence ID" value="OGZ64639.1"/>
    <property type="molecule type" value="Genomic_DNA"/>
</dbReference>
<proteinExistence type="predicted"/>
<evidence type="ECO:0000313" key="2">
    <source>
        <dbReference type="EMBL" id="OGZ64639.1"/>
    </source>
</evidence>
<name>A0A1G2HQH8_9BACT</name>
<protein>
    <submittedName>
        <fullName evidence="2">Uncharacterized protein</fullName>
    </submittedName>
</protein>
<reference evidence="2 3" key="1">
    <citation type="journal article" date="2016" name="Nat. Commun.">
        <title>Thousands of microbial genomes shed light on interconnected biogeochemical processes in an aquifer system.</title>
        <authorList>
            <person name="Anantharaman K."/>
            <person name="Brown C.T."/>
            <person name="Hug L.A."/>
            <person name="Sharon I."/>
            <person name="Castelle C.J."/>
            <person name="Probst A.J."/>
            <person name="Thomas B.C."/>
            <person name="Singh A."/>
            <person name="Wilkins M.J."/>
            <person name="Karaoz U."/>
            <person name="Brodie E.L."/>
            <person name="Williams K.H."/>
            <person name="Hubbard S.S."/>
            <person name="Banfield J.F."/>
        </authorList>
    </citation>
    <scope>NUCLEOTIDE SEQUENCE [LARGE SCALE GENOMIC DNA]</scope>
</reference>
<feature type="region of interest" description="Disordered" evidence="1">
    <location>
        <begin position="84"/>
        <end position="109"/>
    </location>
</feature>
<dbReference type="AlphaFoldDB" id="A0A1G2HQH8"/>
<dbReference type="STRING" id="1802200.A2812_02645"/>
<evidence type="ECO:0000313" key="3">
    <source>
        <dbReference type="Proteomes" id="UP000177190"/>
    </source>
</evidence>
<gene>
    <name evidence="2" type="ORF">A2812_02645</name>
</gene>
<sequence>MAKRHHVWFVFPKNSHTNEVVARFACQGTFGFESEALQDALCEDGLRRNLWITTEQDAWYLWRSRIDLKFEVFNRRGNGKIRNVTKPLFRKERRSPKKKNQKAKKPQKISLFLCR</sequence>